<feature type="domain" description="HPt" evidence="19">
    <location>
        <begin position="622"/>
        <end position="711"/>
    </location>
</feature>
<dbReference type="SUPFAM" id="SSF47384">
    <property type="entry name" value="Homodimeric domain of signal transducing histidine kinase"/>
    <property type="match status" value="1"/>
</dbReference>
<keyword evidence="8" id="KW-0547">Nucleotide-binding</keyword>
<dbReference type="Pfam" id="PF00072">
    <property type="entry name" value="Response_reg"/>
    <property type="match status" value="1"/>
</dbReference>
<dbReference type="PANTHER" id="PTHR45339">
    <property type="entry name" value="HYBRID SIGNAL TRANSDUCTION HISTIDINE KINASE J"/>
    <property type="match status" value="1"/>
</dbReference>
<dbReference type="FunFam" id="3.30.565.10:FF:000010">
    <property type="entry name" value="Sensor histidine kinase RcsC"/>
    <property type="match status" value="1"/>
</dbReference>
<proteinExistence type="predicted"/>
<evidence type="ECO:0000256" key="15">
    <source>
        <dbReference type="PROSITE-ProRule" id="PRU00169"/>
    </source>
</evidence>
<keyword evidence="21" id="KW-1185">Reference proteome</keyword>
<dbReference type="CDD" id="cd00088">
    <property type="entry name" value="HPT"/>
    <property type="match status" value="1"/>
</dbReference>
<dbReference type="Pfam" id="PF00512">
    <property type="entry name" value="HisKA"/>
    <property type="match status" value="1"/>
</dbReference>
<dbReference type="PROSITE" id="PS50109">
    <property type="entry name" value="HIS_KIN"/>
    <property type="match status" value="1"/>
</dbReference>
<evidence type="ECO:0000256" key="5">
    <source>
        <dbReference type="ARBA" id="ARBA00022553"/>
    </source>
</evidence>
<keyword evidence="12" id="KW-0902">Two-component regulatory system</keyword>
<evidence type="ECO:0000256" key="13">
    <source>
        <dbReference type="ARBA" id="ARBA00023136"/>
    </source>
</evidence>
<evidence type="ECO:0000259" key="17">
    <source>
        <dbReference type="PROSITE" id="PS50109"/>
    </source>
</evidence>
<keyword evidence="13 16" id="KW-0472">Membrane</keyword>
<dbReference type="GO" id="GO:0000155">
    <property type="term" value="F:phosphorelay sensor kinase activity"/>
    <property type="evidence" value="ECO:0007669"/>
    <property type="project" value="InterPro"/>
</dbReference>
<dbReference type="SUPFAM" id="SSF55874">
    <property type="entry name" value="ATPase domain of HSP90 chaperone/DNA topoisomerase II/histidine kinase"/>
    <property type="match status" value="1"/>
</dbReference>
<evidence type="ECO:0000256" key="8">
    <source>
        <dbReference type="ARBA" id="ARBA00022741"/>
    </source>
</evidence>
<dbReference type="InterPro" id="IPR036641">
    <property type="entry name" value="HPT_dom_sf"/>
</dbReference>
<evidence type="ECO:0000256" key="9">
    <source>
        <dbReference type="ARBA" id="ARBA00022777"/>
    </source>
</evidence>
<dbReference type="EC" id="2.7.13.3" evidence="3"/>
<dbReference type="FunFam" id="1.10.287.130:FF:000004">
    <property type="entry name" value="Ethylene receptor 1"/>
    <property type="match status" value="1"/>
</dbReference>
<dbReference type="SMART" id="SM00387">
    <property type="entry name" value="HATPase_c"/>
    <property type="match status" value="1"/>
</dbReference>
<dbReference type="PROSITE" id="PS50894">
    <property type="entry name" value="HPT"/>
    <property type="match status" value="1"/>
</dbReference>
<dbReference type="InterPro" id="IPR001789">
    <property type="entry name" value="Sig_transdc_resp-reg_receiver"/>
</dbReference>
<accession>A0A2R8C1P6</accession>
<dbReference type="EMBL" id="ONZF01000018">
    <property type="protein sequence ID" value="SPJ26344.1"/>
    <property type="molecule type" value="Genomic_DNA"/>
</dbReference>
<evidence type="ECO:0000256" key="14">
    <source>
        <dbReference type="PROSITE-ProRule" id="PRU00110"/>
    </source>
</evidence>
<keyword evidence="5 15" id="KW-0597">Phosphoprotein</keyword>
<name>A0A2R8C1P6_9RHOB</name>
<comment type="subcellular location">
    <subcellularLocation>
        <location evidence="2">Cell membrane</location>
        <topology evidence="2">Multi-pass membrane protein</topology>
    </subcellularLocation>
</comment>
<dbReference type="PROSITE" id="PS50110">
    <property type="entry name" value="RESPONSE_REGULATORY"/>
    <property type="match status" value="1"/>
</dbReference>
<dbReference type="Pfam" id="PF02518">
    <property type="entry name" value="HATPase_c"/>
    <property type="match status" value="1"/>
</dbReference>
<feature type="modified residue" description="Phosphohistidine" evidence="14">
    <location>
        <position position="661"/>
    </location>
</feature>
<dbReference type="InterPro" id="IPR008207">
    <property type="entry name" value="Sig_transdc_His_kin_Hpt_dom"/>
</dbReference>
<dbReference type="CDD" id="cd16922">
    <property type="entry name" value="HATPase_EvgS-ArcB-TorS-like"/>
    <property type="match status" value="1"/>
</dbReference>
<feature type="modified residue" description="4-aspartylphosphate" evidence="15">
    <location>
        <position position="533"/>
    </location>
</feature>
<dbReference type="Gene3D" id="3.40.50.2300">
    <property type="match status" value="1"/>
</dbReference>
<dbReference type="GO" id="GO:0005524">
    <property type="term" value="F:ATP binding"/>
    <property type="evidence" value="ECO:0007669"/>
    <property type="project" value="UniProtKB-KW"/>
</dbReference>
<dbReference type="InterPro" id="IPR003594">
    <property type="entry name" value="HATPase_dom"/>
</dbReference>
<reference evidence="21" key="1">
    <citation type="submission" date="2018-03" db="EMBL/GenBank/DDBJ databases">
        <authorList>
            <person name="Rodrigo-Torres L."/>
            <person name="Arahal R. D."/>
            <person name="Lucena T."/>
        </authorList>
    </citation>
    <scope>NUCLEOTIDE SEQUENCE [LARGE SCALE GENOMIC DNA]</scope>
    <source>
        <strain evidence="21">CECT 8504</strain>
    </source>
</reference>
<dbReference type="SUPFAM" id="SSF52172">
    <property type="entry name" value="CheY-like"/>
    <property type="match status" value="1"/>
</dbReference>
<organism evidence="20 21">
    <name type="scientific">Palleronia abyssalis</name>
    <dbReference type="NCBI Taxonomy" id="1501240"/>
    <lineage>
        <taxon>Bacteria</taxon>
        <taxon>Pseudomonadati</taxon>
        <taxon>Pseudomonadota</taxon>
        <taxon>Alphaproteobacteria</taxon>
        <taxon>Rhodobacterales</taxon>
        <taxon>Roseobacteraceae</taxon>
        <taxon>Palleronia</taxon>
    </lineage>
</organism>
<feature type="domain" description="Histidine kinase" evidence="17">
    <location>
        <begin position="246"/>
        <end position="460"/>
    </location>
</feature>
<dbReference type="GO" id="GO:0005886">
    <property type="term" value="C:plasma membrane"/>
    <property type="evidence" value="ECO:0007669"/>
    <property type="project" value="UniProtKB-SubCell"/>
</dbReference>
<evidence type="ECO:0000256" key="2">
    <source>
        <dbReference type="ARBA" id="ARBA00004651"/>
    </source>
</evidence>
<keyword evidence="11 16" id="KW-1133">Transmembrane helix</keyword>
<evidence type="ECO:0000256" key="16">
    <source>
        <dbReference type="SAM" id="Phobius"/>
    </source>
</evidence>
<evidence type="ECO:0000313" key="21">
    <source>
        <dbReference type="Proteomes" id="UP000244912"/>
    </source>
</evidence>
<evidence type="ECO:0000256" key="11">
    <source>
        <dbReference type="ARBA" id="ARBA00022989"/>
    </source>
</evidence>
<dbReference type="InterPro" id="IPR036097">
    <property type="entry name" value="HisK_dim/P_sf"/>
</dbReference>
<dbReference type="SUPFAM" id="SSF47226">
    <property type="entry name" value="Histidine-containing phosphotransfer domain, HPT domain"/>
    <property type="match status" value="1"/>
</dbReference>
<dbReference type="Gene3D" id="1.20.120.160">
    <property type="entry name" value="HPT domain"/>
    <property type="match status" value="1"/>
</dbReference>
<keyword evidence="6 20" id="KW-0808">Transferase</keyword>
<dbReference type="InterPro" id="IPR003661">
    <property type="entry name" value="HisK_dim/P_dom"/>
</dbReference>
<feature type="transmembrane region" description="Helical" evidence="16">
    <location>
        <begin position="12"/>
        <end position="35"/>
    </location>
</feature>
<evidence type="ECO:0000256" key="1">
    <source>
        <dbReference type="ARBA" id="ARBA00000085"/>
    </source>
</evidence>
<keyword evidence="9" id="KW-0418">Kinase</keyword>
<protein>
    <recommendedName>
        <fullName evidence="3">histidine kinase</fullName>
        <ecNumber evidence="3">2.7.13.3</ecNumber>
    </recommendedName>
</protein>
<evidence type="ECO:0000256" key="4">
    <source>
        <dbReference type="ARBA" id="ARBA00022475"/>
    </source>
</evidence>
<dbReference type="Gene3D" id="1.10.287.130">
    <property type="match status" value="1"/>
</dbReference>
<dbReference type="Pfam" id="PF01627">
    <property type="entry name" value="Hpt"/>
    <property type="match status" value="1"/>
</dbReference>
<dbReference type="Gene3D" id="3.30.565.10">
    <property type="entry name" value="Histidine kinase-like ATPase, C-terminal domain"/>
    <property type="match status" value="1"/>
</dbReference>
<feature type="transmembrane region" description="Helical" evidence="16">
    <location>
        <begin position="187"/>
        <end position="207"/>
    </location>
</feature>
<evidence type="ECO:0000256" key="10">
    <source>
        <dbReference type="ARBA" id="ARBA00022840"/>
    </source>
</evidence>
<dbReference type="CDD" id="cd17546">
    <property type="entry name" value="REC_hyHK_CKI1_RcsC-like"/>
    <property type="match status" value="1"/>
</dbReference>
<dbReference type="AlphaFoldDB" id="A0A2R8C1P6"/>
<evidence type="ECO:0000256" key="3">
    <source>
        <dbReference type="ARBA" id="ARBA00012438"/>
    </source>
</evidence>
<dbReference type="Proteomes" id="UP000244912">
    <property type="component" value="Unassembled WGS sequence"/>
</dbReference>
<dbReference type="PRINTS" id="PR00344">
    <property type="entry name" value="BCTRLSENSOR"/>
</dbReference>
<feature type="domain" description="Response regulatory" evidence="18">
    <location>
        <begin position="484"/>
        <end position="598"/>
    </location>
</feature>
<sequence length="711" mass="76703">MLCFSREHRLAAGIGALTIVSAGIFGAIVMLFLGINERRQDIQSGIREDAVWAAYQADREAGRLIEALVLARESPSANRLEAVLLRYDILYSRASILSEAKFKKAVGGDDRVSAAARDAHKSILGLAPTIDDLASDFAAMRGRLDLLINRASDIRVLTGELAQVANAANNEGRVLVRQRIRATYRKILMSVGLLTLALILIVALLGLQLRQLSRNRRTLEILSEKNARAAEEAQAGNRAKSTFLAAMSHEIRTPLNGLIGMADVLSQTGLTGDQSRQVAAIRHSGNLLLDVISDVLDFSKLESVETDIMRERFDISEVLDPLRGLLAPRAEAAGLGFHIDAPEVSIYSDPLRVRQVLINLVNNAIKFTPEGSVRVKVLPIGQNAMRFEVHDTGVGIREEDVPKLFQEFSQVDSGRTRQFGGTGLGLAICKRLVEAMCGQIGVNTKADVGSVFWFQVPNIDAIPSTNLADSAHAEVTKAAVIPGRILVIEDNPINRDVACELLQQLGATALCAADGVEGVDAVLKDCPDLVLMDMQMPRLDGLDATRRLRASGIKVPIIGLTANAFTSDREDCLAAGMDDFVAKPITGDKLARLLVRWLPAATAGLAPIIPSRQRAALEAELGADYVLTLLDRFVHQAADLLSDLRSAIGEGDVARGDRALHKLKGSALTLGLEEIAALATKCRQSQDPVDVDSLAAQISRIRHTPTAPDFT</sequence>
<dbReference type="InterPro" id="IPR005467">
    <property type="entry name" value="His_kinase_dom"/>
</dbReference>
<evidence type="ECO:0000256" key="7">
    <source>
        <dbReference type="ARBA" id="ARBA00022692"/>
    </source>
</evidence>
<comment type="catalytic activity">
    <reaction evidence="1">
        <text>ATP + protein L-histidine = ADP + protein N-phospho-L-histidine.</text>
        <dbReference type="EC" id="2.7.13.3"/>
    </reaction>
</comment>
<dbReference type="RefSeq" id="WP_108896035.1">
    <property type="nucleotide sequence ID" value="NZ_ONZF01000018.1"/>
</dbReference>
<dbReference type="InterPro" id="IPR036890">
    <property type="entry name" value="HATPase_C_sf"/>
</dbReference>
<keyword evidence="7 16" id="KW-0812">Transmembrane</keyword>
<dbReference type="SMART" id="SM00388">
    <property type="entry name" value="HisKA"/>
    <property type="match status" value="1"/>
</dbReference>
<dbReference type="InterPro" id="IPR004358">
    <property type="entry name" value="Sig_transdc_His_kin-like_C"/>
</dbReference>
<evidence type="ECO:0000259" key="18">
    <source>
        <dbReference type="PROSITE" id="PS50110"/>
    </source>
</evidence>
<dbReference type="OrthoDB" id="9801651at2"/>
<dbReference type="PANTHER" id="PTHR45339:SF1">
    <property type="entry name" value="HYBRID SIGNAL TRANSDUCTION HISTIDINE KINASE J"/>
    <property type="match status" value="1"/>
</dbReference>
<evidence type="ECO:0000256" key="6">
    <source>
        <dbReference type="ARBA" id="ARBA00022679"/>
    </source>
</evidence>
<evidence type="ECO:0000259" key="19">
    <source>
        <dbReference type="PROSITE" id="PS50894"/>
    </source>
</evidence>
<dbReference type="SMART" id="SM00448">
    <property type="entry name" value="REC"/>
    <property type="match status" value="1"/>
</dbReference>
<evidence type="ECO:0000313" key="20">
    <source>
        <dbReference type="EMBL" id="SPJ26344.1"/>
    </source>
</evidence>
<keyword evidence="4" id="KW-1003">Cell membrane</keyword>
<dbReference type="CDD" id="cd00082">
    <property type="entry name" value="HisKA"/>
    <property type="match status" value="1"/>
</dbReference>
<keyword evidence="10" id="KW-0067">ATP-binding</keyword>
<dbReference type="InterPro" id="IPR011006">
    <property type="entry name" value="CheY-like_superfamily"/>
</dbReference>
<evidence type="ECO:0000256" key="12">
    <source>
        <dbReference type="ARBA" id="ARBA00023012"/>
    </source>
</evidence>
<gene>
    <name evidence="20" type="primary">rpfC_1</name>
    <name evidence="20" type="ORF">PAA8504_04202</name>
</gene>